<dbReference type="EMBL" id="SZPQ01000006">
    <property type="protein sequence ID" value="TKI07191.1"/>
    <property type="molecule type" value="Genomic_DNA"/>
</dbReference>
<accession>A0ABY2SP68</accession>
<keyword evidence="3" id="KW-1003">Cell membrane</keyword>
<keyword evidence="6 7" id="KW-0472">Membrane</keyword>
<dbReference type="InterPro" id="IPR051907">
    <property type="entry name" value="DoxX-like_oxidoreductase"/>
</dbReference>
<evidence type="ECO:0000256" key="5">
    <source>
        <dbReference type="ARBA" id="ARBA00022989"/>
    </source>
</evidence>
<keyword evidence="9" id="KW-1185">Reference proteome</keyword>
<sequence length="140" mass="15528">MITILNRMLDRPDLGKFILRLAFAGMMLPHGIHKMMHGIDNIIGMVVHHGMPAFVGYGVYIGEVLMPILLILGILVRPAALIFCFTMIFAWLITNPAAIFTFDKVGGWGVEIMAVYFFAGLAMAFLGCGRISIMKNPGWR</sequence>
<dbReference type="PANTHER" id="PTHR33452">
    <property type="entry name" value="OXIDOREDUCTASE CATD-RELATED"/>
    <property type="match status" value="1"/>
</dbReference>
<evidence type="ECO:0000256" key="7">
    <source>
        <dbReference type="SAM" id="Phobius"/>
    </source>
</evidence>
<comment type="similarity">
    <text evidence="2">Belongs to the DoxX family.</text>
</comment>
<organism evidence="8 9">
    <name type="scientific">Martelella alba</name>
    <dbReference type="NCBI Taxonomy" id="2590451"/>
    <lineage>
        <taxon>Bacteria</taxon>
        <taxon>Pseudomonadati</taxon>
        <taxon>Pseudomonadota</taxon>
        <taxon>Alphaproteobacteria</taxon>
        <taxon>Hyphomicrobiales</taxon>
        <taxon>Aurantimonadaceae</taxon>
        <taxon>Martelella</taxon>
    </lineage>
</organism>
<feature type="transmembrane region" description="Helical" evidence="7">
    <location>
        <begin position="68"/>
        <end position="93"/>
    </location>
</feature>
<reference evidence="8 9" key="1">
    <citation type="submission" date="2019-04" db="EMBL/GenBank/DDBJ databases">
        <authorList>
            <person name="Li M."/>
            <person name="Gao C."/>
        </authorList>
    </citation>
    <scope>NUCLEOTIDE SEQUENCE [LARGE SCALE GENOMIC DNA]</scope>
    <source>
        <strain evidence="8 9">BGMRC 2031</strain>
    </source>
</reference>
<feature type="transmembrane region" description="Helical" evidence="7">
    <location>
        <begin position="17"/>
        <end position="36"/>
    </location>
</feature>
<keyword evidence="4 7" id="KW-0812">Transmembrane</keyword>
<dbReference type="RefSeq" id="WP_136989412.1">
    <property type="nucleotide sequence ID" value="NZ_SZPQ01000006.1"/>
</dbReference>
<dbReference type="Proteomes" id="UP000305202">
    <property type="component" value="Unassembled WGS sequence"/>
</dbReference>
<dbReference type="PANTHER" id="PTHR33452:SF1">
    <property type="entry name" value="INNER MEMBRANE PROTEIN YPHA-RELATED"/>
    <property type="match status" value="1"/>
</dbReference>
<evidence type="ECO:0000313" key="9">
    <source>
        <dbReference type="Proteomes" id="UP000305202"/>
    </source>
</evidence>
<evidence type="ECO:0000256" key="6">
    <source>
        <dbReference type="ARBA" id="ARBA00023136"/>
    </source>
</evidence>
<name>A0ABY2SP68_9HYPH</name>
<dbReference type="Pfam" id="PF07681">
    <property type="entry name" value="DoxX"/>
    <property type="match status" value="1"/>
</dbReference>
<comment type="subcellular location">
    <subcellularLocation>
        <location evidence="1">Cell membrane</location>
        <topology evidence="1">Multi-pass membrane protein</topology>
    </subcellularLocation>
</comment>
<evidence type="ECO:0000256" key="4">
    <source>
        <dbReference type="ARBA" id="ARBA00022692"/>
    </source>
</evidence>
<feature type="transmembrane region" description="Helical" evidence="7">
    <location>
        <begin position="113"/>
        <end position="133"/>
    </location>
</feature>
<evidence type="ECO:0000256" key="2">
    <source>
        <dbReference type="ARBA" id="ARBA00006679"/>
    </source>
</evidence>
<dbReference type="InterPro" id="IPR032808">
    <property type="entry name" value="DoxX"/>
</dbReference>
<comment type="caution">
    <text evidence="8">The sequence shown here is derived from an EMBL/GenBank/DDBJ whole genome shotgun (WGS) entry which is preliminary data.</text>
</comment>
<evidence type="ECO:0000313" key="8">
    <source>
        <dbReference type="EMBL" id="TKI07191.1"/>
    </source>
</evidence>
<protein>
    <submittedName>
        <fullName evidence="8">DoxX family protein</fullName>
    </submittedName>
</protein>
<keyword evidence="5 7" id="KW-1133">Transmembrane helix</keyword>
<proteinExistence type="inferred from homology"/>
<evidence type="ECO:0000256" key="1">
    <source>
        <dbReference type="ARBA" id="ARBA00004651"/>
    </source>
</evidence>
<gene>
    <name evidence="8" type="ORF">FCN80_07120</name>
</gene>
<evidence type="ECO:0000256" key="3">
    <source>
        <dbReference type="ARBA" id="ARBA00022475"/>
    </source>
</evidence>